<dbReference type="EMBL" id="BAMD01000013">
    <property type="protein sequence ID" value="GAF02778.1"/>
    <property type="molecule type" value="Genomic_DNA"/>
</dbReference>
<name>W7Y5D3_9BACT</name>
<dbReference type="Proteomes" id="UP000019402">
    <property type="component" value="Unassembled WGS sequence"/>
</dbReference>
<feature type="signal peptide" evidence="1">
    <location>
        <begin position="1"/>
        <end position="19"/>
    </location>
</feature>
<dbReference type="OrthoDB" id="1041979at2"/>
<feature type="domain" description="BT-3987-like N-terminal" evidence="2">
    <location>
        <begin position="29"/>
        <end position="149"/>
    </location>
</feature>
<accession>W7Y5D3</accession>
<keyword evidence="1" id="KW-0732">Signal</keyword>
<comment type="caution">
    <text evidence="3">The sequence shown here is derived from an EMBL/GenBank/DDBJ whole genome shotgun (WGS) entry which is preliminary data.</text>
</comment>
<proteinExistence type="predicted"/>
<evidence type="ECO:0000259" key="2">
    <source>
        <dbReference type="Pfam" id="PF08522"/>
    </source>
</evidence>
<organism evidence="3 4">
    <name type="scientific">Saccharicrinis fermentans DSM 9555 = JCM 21142</name>
    <dbReference type="NCBI Taxonomy" id="869213"/>
    <lineage>
        <taxon>Bacteria</taxon>
        <taxon>Pseudomonadati</taxon>
        <taxon>Bacteroidota</taxon>
        <taxon>Bacteroidia</taxon>
        <taxon>Marinilabiliales</taxon>
        <taxon>Marinilabiliaceae</taxon>
        <taxon>Saccharicrinis</taxon>
    </lineage>
</organism>
<evidence type="ECO:0000313" key="3">
    <source>
        <dbReference type="EMBL" id="GAF02778.1"/>
    </source>
</evidence>
<dbReference type="InterPro" id="IPR013728">
    <property type="entry name" value="BT_3987-like_N"/>
</dbReference>
<dbReference type="RefSeq" id="WP_027470550.1">
    <property type="nucleotide sequence ID" value="NZ_BAMD01000013.1"/>
</dbReference>
<dbReference type="Gene3D" id="2.60.40.1740">
    <property type="entry name" value="hypothetical protein (bacova_03559)"/>
    <property type="match status" value="1"/>
</dbReference>
<reference evidence="3 4" key="1">
    <citation type="journal article" date="2014" name="Genome Announc.">
        <title>Draft Genome Sequence of Cytophaga fermentans JCM 21142T, a Facultative Anaerobe Isolated from Marine Mud.</title>
        <authorList>
            <person name="Starns D."/>
            <person name="Oshima K."/>
            <person name="Suda W."/>
            <person name="Iino T."/>
            <person name="Yuki M."/>
            <person name="Inoue J."/>
            <person name="Kitamura K."/>
            <person name="Iida T."/>
            <person name="Darby A."/>
            <person name="Hattori M."/>
            <person name="Ohkuma M."/>
        </authorList>
    </citation>
    <scope>NUCLEOTIDE SEQUENCE [LARGE SCALE GENOMIC DNA]</scope>
    <source>
        <strain evidence="3 4">JCM 21142</strain>
    </source>
</reference>
<dbReference type="Pfam" id="PF08522">
    <property type="entry name" value="BT_3987-like_N"/>
    <property type="match status" value="1"/>
</dbReference>
<evidence type="ECO:0000256" key="1">
    <source>
        <dbReference type="SAM" id="SignalP"/>
    </source>
</evidence>
<dbReference type="AlphaFoldDB" id="W7Y5D3"/>
<keyword evidence="4" id="KW-1185">Reference proteome</keyword>
<sequence>MKKLILLSLFLAAIMTGCYDEYKTDFDYTAAYFSYQTPVRTVIIDPEVDNFVIKVGAMYGGRYDYGGQSESVVFSIEDTLITNNTVYTDKGIKVMPESWYTLSDDSEIKISNDNAGFVDVSIIKDSLVKYPEAANNTYAIPFLLKEATTDSILENKNYSIVVVKYKNEFDGRYYIKGKDDELAPDGSVVSSVVYNNPSLVLNNYMFLNTVEQDVVKSRVGSKRLFSDYDYNMKIRSSDGKAILSLAESSKMTDFVGNAKYDFGEKMFVCNYTYTMNAVKHSVVDTLVYANTEIELEDWLNP</sequence>
<dbReference type="PROSITE" id="PS51257">
    <property type="entry name" value="PROKAR_LIPOPROTEIN"/>
    <property type="match status" value="1"/>
</dbReference>
<dbReference type="STRING" id="869213.GCA_000517085_00528"/>
<feature type="chain" id="PRO_5004903972" description="BT-3987-like N-terminal domain-containing protein" evidence="1">
    <location>
        <begin position="20"/>
        <end position="301"/>
    </location>
</feature>
<gene>
    <name evidence="3" type="ORF">JCM21142_41420</name>
</gene>
<protein>
    <recommendedName>
        <fullName evidence="2">BT-3987-like N-terminal domain-containing protein</fullName>
    </recommendedName>
</protein>
<evidence type="ECO:0000313" key="4">
    <source>
        <dbReference type="Proteomes" id="UP000019402"/>
    </source>
</evidence>